<name>A0A2P6PBX9_ROSCH</name>
<comment type="caution">
    <text evidence="1">The sequence shown here is derived from an EMBL/GenBank/DDBJ whole genome shotgun (WGS) entry which is preliminary data.</text>
</comment>
<proteinExistence type="predicted"/>
<protein>
    <submittedName>
        <fullName evidence="1">Uncharacterized protein</fullName>
    </submittedName>
</protein>
<dbReference type="Gramene" id="PRQ19430">
    <property type="protein sequence ID" value="PRQ19430"/>
    <property type="gene ID" value="RchiOBHm_Chr7g0217131"/>
</dbReference>
<evidence type="ECO:0000313" key="1">
    <source>
        <dbReference type="EMBL" id="PRQ19430.1"/>
    </source>
</evidence>
<dbReference type="AlphaFoldDB" id="A0A2P6PBX9"/>
<evidence type="ECO:0000313" key="2">
    <source>
        <dbReference type="Proteomes" id="UP000238479"/>
    </source>
</evidence>
<dbReference type="Proteomes" id="UP000238479">
    <property type="component" value="Chromosome 7"/>
</dbReference>
<accession>A0A2P6PBX9</accession>
<keyword evidence="2" id="KW-1185">Reference proteome</keyword>
<reference evidence="1 2" key="1">
    <citation type="journal article" date="2018" name="Nat. Genet.">
        <title>The Rosa genome provides new insights in the design of modern roses.</title>
        <authorList>
            <person name="Bendahmane M."/>
        </authorList>
    </citation>
    <scope>NUCLEOTIDE SEQUENCE [LARGE SCALE GENOMIC DNA]</scope>
    <source>
        <strain evidence="2">cv. Old Blush</strain>
    </source>
</reference>
<sequence length="77" mass="8956">MKVDWESLKEWLLSACPSSCFYKKGVVDFCVDVTKVLCELEMLIQRVKVMPNPDGRVLDLFFITDCLIYCPVFHFSD</sequence>
<gene>
    <name evidence="1" type="ORF">RchiOBHm_Chr7g0217131</name>
</gene>
<dbReference type="STRING" id="74649.A0A2P6PBX9"/>
<organism evidence="1 2">
    <name type="scientific">Rosa chinensis</name>
    <name type="common">China rose</name>
    <dbReference type="NCBI Taxonomy" id="74649"/>
    <lineage>
        <taxon>Eukaryota</taxon>
        <taxon>Viridiplantae</taxon>
        <taxon>Streptophyta</taxon>
        <taxon>Embryophyta</taxon>
        <taxon>Tracheophyta</taxon>
        <taxon>Spermatophyta</taxon>
        <taxon>Magnoliopsida</taxon>
        <taxon>eudicotyledons</taxon>
        <taxon>Gunneridae</taxon>
        <taxon>Pentapetalae</taxon>
        <taxon>rosids</taxon>
        <taxon>fabids</taxon>
        <taxon>Rosales</taxon>
        <taxon>Rosaceae</taxon>
        <taxon>Rosoideae</taxon>
        <taxon>Rosoideae incertae sedis</taxon>
        <taxon>Rosa</taxon>
    </lineage>
</organism>
<dbReference type="EMBL" id="PDCK01000045">
    <property type="protein sequence ID" value="PRQ19430.1"/>
    <property type="molecule type" value="Genomic_DNA"/>
</dbReference>